<accession>A0ABC9TQ77</accession>
<protein>
    <recommendedName>
        <fullName evidence="4">DUF2798 domain-containing protein</fullName>
    </recommendedName>
</protein>
<evidence type="ECO:0000256" key="1">
    <source>
        <dbReference type="SAM" id="Phobius"/>
    </source>
</evidence>
<sequence length="76" mass="8685">MEINERFKLIIYSILMALGVSGIISFVMVSINIGYTNLFFSSWIKSWLIAFVLAFISSNTLPFVINKLMSIIFKND</sequence>
<keyword evidence="1" id="KW-1133">Transmembrane helix</keyword>
<evidence type="ECO:0000313" key="3">
    <source>
        <dbReference type="Proteomes" id="UP000015750"/>
    </source>
</evidence>
<comment type="caution">
    <text evidence="2">The sequence shown here is derived from an EMBL/GenBank/DDBJ whole genome shotgun (WGS) entry which is preliminary data.</text>
</comment>
<dbReference type="Pfam" id="PF11391">
    <property type="entry name" value="DUF2798"/>
    <property type="match status" value="1"/>
</dbReference>
<dbReference type="InterPro" id="IPR021529">
    <property type="entry name" value="DUF2798"/>
</dbReference>
<feature type="transmembrane region" description="Helical" evidence="1">
    <location>
        <begin position="47"/>
        <end position="65"/>
    </location>
</feature>
<name>A0ABC9TQ77_ENTFL</name>
<keyword evidence="1" id="KW-0812">Transmembrane</keyword>
<dbReference type="EMBL" id="ATIR01000024">
    <property type="protein sequence ID" value="EPI10419.1"/>
    <property type="molecule type" value="Genomic_DNA"/>
</dbReference>
<gene>
    <name evidence="2" type="ORF">D358_00659</name>
</gene>
<feature type="transmembrane region" description="Helical" evidence="1">
    <location>
        <begin position="9"/>
        <end position="35"/>
    </location>
</feature>
<evidence type="ECO:0008006" key="4">
    <source>
        <dbReference type="Google" id="ProtNLM"/>
    </source>
</evidence>
<organism evidence="2 3">
    <name type="scientific">Enterococcus faecalis RP2S-4</name>
    <dbReference type="NCBI Taxonomy" id="1244145"/>
    <lineage>
        <taxon>Bacteria</taxon>
        <taxon>Bacillati</taxon>
        <taxon>Bacillota</taxon>
        <taxon>Bacilli</taxon>
        <taxon>Lactobacillales</taxon>
        <taxon>Enterococcaceae</taxon>
        <taxon>Enterococcus</taxon>
    </lineage>
</organism>
<proteinExistence type="predicted"/>
<dbReference type="AlphaFoldDB" id="A0ABC9TQ77"/>
<reference evidence="2 3" key="1">
    <citation type="submission" date="2013-06" db="EMBL/GenBank/DDBJ databases">
        <authorList>
            <person name="Weinstock G."/>
            <person name="Sodergren E."/>
            <person name="Lobos E.A."/>
            <person name="Fulton L."/>
            <person name="Fulton R."/>
            <person name="Courtney L."/>
            <person name="Fronick C."/>
            <person name="O'Laughlin M."/>
            <person name="Godfrey J."/>
            <person name="Wilson R.M."/>
            <person name="Miner T."/>
            <person name="Farmer C."/>
            <person name="Delehaunty K."/>
            <person name="Cordes M."/>
            <person name="Minx P."/>
            <person name="Tomlinson C."/>
            <person name="Chen J."/>
            <person name="Wollam A."/>
            <person name="Pepin K.H."/>
            <person name="Bhonagiri V."/>
            <person name="Zhang X."/>
            <person name="Warren W."/>
            <person name="Mitreva M."/>
            <person name="Mardis E.R."/>
            <person name="Wilson R.K."/>
        </authorList>
    </citation>
    <scope>NUCLEOTIDE SEQUENCE [LARGE SCALE GENOMIC DNA]</scope>
    <source>
        <strain evidence="2 3">RP2S-4</strain>
    </source>
</reference>
<keyword evidence="1" id="KW-0472">Membrane</keyword>
<dbReference type="Proteomes" id="UP000015750">
    <property type="component" value="Unassembled WGS sequence"/>
</dbReference>
<evidence type="ECO:0000313" key="2">
    <source>
        <dbReference type="EMBL" id="EPI10419.1"/>
    </source>
</evidence>